<comment type="caution">
    <text evidence="6">The sequence shown here is derived from an EMBL/GenBank/DDBJ whole genome shotgun (WGS) entry which is preliminary data.</text>
</comment>
<dbReference type="Pfam" id="PF23450">
    <property type="entry name" value="KIAA2026_hel"/>
    <property type="match status" value="1"/>
</dbReference>
<dbReference type="Pfam" id="PF00439">
    <property type="entry name" value="Bromodomain"/>
    <property type="match status" value="1"/>
</dbReference>
<feature type="compositionally biased region" description="Basic residues" evidence="4">
    <location>
        <begin position="459"/>
        <end position="470"/>
    </location>
</feature>
<feature type="domain" description="Bromo" evidence="5">
    <location>
        <begin position="61"/>
        <end position="133"/>
    </location>
</feature>
<dbReference type="InParanoid" id="A0A6L2PUL0"/>
<dbReference type="CDD" id="cd04369">
    <property type="entry name" value="Bromodomain"/>
    <property type="match status" value="1"/>
</dbReference>
<feature type="region of interest" description="Disordered" evidence="4">
    <location>
        <begin position="854"/>
        <end position="929"/>
    </location>
</feature>
<feature type="region of interest" description="Disordered" evidence="4">
    <location>
        <begin position="1602"/>
        <end position="1639"/>
    </location>
</feature>
<feature type="compositionally biased region" description="Polar residues" evidence="4">
    <location>
        <begin position="1804"/>
        <end position="1817"/>
    </location>
</feature>
<feature type="region of interest" description="Disordered" evidence="4">
    <location>
        <begin position="1748"/>
        <end position="1773"/>
    </location>
</feature>
<dbReference type="Proteomes" id="UP000502823">
    <property type="component" value="Unassembled WGS sequence"/>
</dbReference>
<evidence type="ECO:0000256" key="1">
    <source>
        <dbReference type="ARBA" id="ARBA00023117"/>
    </source>
</evidence>
<feature type="coiled-coil region" evidence="3">
    <location>
        <begin position="197"/>
        <end position="224"/>
    </location>
</feature>
<dbReference type="SUPFAM" id="SSF47370">
    <property type="entry name" value="Bromodomain"/>
    <property type="match status" value="1"/>
</dbReference>
<feature type="region of interest" description="Disordered" evidence="4">
    <location>
        <begin position="537"/>
        <end position="563"/>
    </location>
</feature>
<feature type="region of interest" description="Disordered" evidence="4">
    <location>
        <begin position="1151"/>
        <end position="1177"/>
    </location>
</feature>
<evidence type="ECO:0000256" key="3">
    <source>
        <dbReference type="SAM" id="Coils"/>
    </source>
</evidence>
<feature type="compositionally biased region" description="Polar residues" evidence="4">
    <location>
        <begin position="1605"/>
        <end position="1639"/>
    </location>
</feature>
<accession>A0A6L2PUL0</accession>
<sequence length="2085" mass="231218">MYDYDPTYVPGSSNRGRKAQLQTQNAPDLECATPELSQGYSYTRQVVKTAASKHLGKILQALIGISRYFLELPDHTEKGMRDYYDVISKPVCFREIQRKFADGEYTKISEFVVDVRCLLLNCYTYFGPNDVHTKKALKIEQVLEQKLALLPVYSLSLLQSCLNTNSHFIMKVSVTDTEGVQSQLLQSVIGERSRRESERKQRLLEEYSKEKEGKEHDLLLWEQERLFTGTDREKMESMWELAAIGHFVALSLEQLNISSISMFELERMVFMPRASKSLALLMTTLLSTPLCRLKLHTKPPMPYRIWTKKLELKVSYWYKMYIKSDKNANFMFEKFGIEHQFWKILGDWNPLEEYEFHELTVYQRVILIKAVCDYILQNHKILRDTVAEKRDEFGKCLGQDRSGAKFFYFPQLLDQCIRIYRQTSEPKSWIERDLEYAERLGEKVNKYTKSGKCNGGTTRNKKRRGRKPGNRGKIVREKPQPDIDITRKSLRSSHKPTEISVNILASTVDQAIGCSNHGTTVCDGKICSNKSDLELLGNEHSTPQTGQSPSNINENLPEETRNEPSINTSYSTDMHLETGLNSSQTSVSEDIYTSHNESHHNKCSNESADSVSICNLESKQVCDVNCNNKVLPVIVEDENNFIAEQSECVNAKSMPSHEPKNVDEDGDKFIKVSKTRRLLYNPHWLEPNPDDFRLVVDTVDGVRQLLTKYCDDDSVVISRRSHNKSGKGSRPSCEVKLFRQLSSLVSDLDCVEIKILTNTRSAREKLYNEWVEFNNRPTGYVDPDEAFWLNEKEPVETSECQTLETQPSQTSDVLEDMELPQTQVTDHGDTAEDTQDICVGGMKLRHRVATKEKCDGLETSEVSSEVDSDDSDNWVVSRNRKNRRKKRKKGNPALLNSSKKKRTSEECLQQSSFNPEEASPKLAQDSSSQVKIVHGVAKVAAKKRRVRKNLFPQNEASIGEGSHELQQGENGQKLVNSAANKSHDAAVDDTFIPMVSLSQTGKMTIRDIDTKTLLPSQGRKRGNVVRTVKNIEKGDVVIDTISLVMEKGECHESVTQSMEVEVCNGKVQAVKPSYQNSVNVSERPEQTHGQEAVHRPVCVTSYKKSHKVVKKHVGLKKSDIRGNEKQATGVPVLTPPSGQVRQAHVVTKSQSVPAANCQRSSSSGTGGKAPSTCVGQGQENKNLKQSVDNVQPVVQAETDIICISDESDDEVECLGSHYNPKLDPTYVGKKLARIKPEQSAVKAEGNLTPQQTHVAPKTDLCLQREVPTSGMEAAAASTGRNVTTLPNHFQTQVPNPDSNTIYLTSDSAVIHDKVEEDHKNVGIHAVAENQDSVSEAVLTAQPSGRSCSVAGNSVLQTEAIGHGQNHIPGLGTASTVFSPLPPSSTQNNPYIPVRTQDSMTPKQTHIAPKSDPYVQRKIPASGIEAAASTGSSVTPLPNHFQTLVPNHDINTTYLMCNSTIIHEKVEEEFPVKHKNVEIERMQSHIPGFGTASTVLSPLLPSSTQNSPNIPAHHSVAVHGTIPSIQQSSSMSSGRVHNLQINVGSQVVSSHVPASQVSNVNPYIVIVGTCPGTSVIQVTASDPTNRPPNSCTQVISSDAVLARTKSPGSKSSTASKISGTQLTQTRIPAPQLHQTGNPNVSFGKMKCSGALVDRARNCLPLSQTKDNLPVEVRSSHSPLVQVKNPVFQSTPMKSPHAPSVHTQHPDSLLASTRVPGSHVSSGTPVGHRRIPETPVTKVRNPVTSAVQIRSPATPVQTRSPATPVQTRSPTPVAHMGSPGTPFGKTRSPDKIHFSQALSPGVSVVQARNSGSPSFQAQTHDAHVNPGARLSHGRGSPRSRPERDLNDGLQLRDQTARLVVIPGDDNVSSTVSVNKELNVQVFLEYDNVSTGRQKGTLLPSLLFLEYVDPKSRGSRISETSKNFTNRHGALKQELPQKKLYEPEVLQDYPEDGDSMLYTVSYPRRPEPYSDRIMVPMVSVLNFCNFKLCSSVNYAPGDAYCHTKSAPHISSLYAWLLAHYRKAYSDSPAGDLAKQYLECLDFTGNATSLLFAALRFHDNVLHHFLYQSSDLTNLLEHFDMSDVINVKQ</sequence>
<feature type="region of interest" description="Disordered" evidence="4">
    <location>
        <begin position="447"/>
        <end position="491"/>
    </location>
</feature>
<organism evidence="6 7">
    <name type="scientific">Coptotermes formosanus</name>
    <name type="common">Formosan subterranean termite</name>
    <dbReference type="NCBI Taxonomy" id="36987"/>
    <lineage>
        <taxon>Eukaryota</taxon>
        <taxon>Metazoa</taxon>
        <taxon>Ecdysozoa</taxon>
        <taxon>Arthropoda</taxon>
        <taxon>Hexapoda</taxon>
        <taxon>Insecta</taxon>
        <taxon>Pterygota</taxon>
        <taxon>Neoptera</taxon>
        <taxon>Polyneoptera</taxon>
        <taxon>Dictyoptera</taxon>
        <taxon>Blattodea</taxon>
        <taxon>Blattoidea</taxon>
        <taxon>Termitoidae</taxon>
        <taxon>Rhinotermitidae</taxon>
        <taxon>Coptotermes</taxon>
    </lineage>
</organism>
<name>A0A6L2PUL0_COPFO</name>
<dbReference type="SMART" id="SM00297">
    <property type="entry name" value="BROMO"/>
    <property type="match status" value="1"/>
</dbReference>
<dbReference type="PROSITE" id="PS50014">
    <property type="entry name" value="BROMODOMAIN_2"/>
    <property type="match status" value="1"/>
</dbReference>
<feature type="compositionally biased region" description="Basic and acidic residues" evidence="4">
    <location>
        <begin position="474"/>
        <end position="487"/>
    </location>
</feature>
<keyword evidence="7" id="KW-1185">Reference proteome</keyword>
<evidence type="ECO:0000256" key="4">
    <source>
        <dbReference type="SAM" id="MobiDB-lite"/>
    </source>
</evidence>
<keyword evidence="3" id="KW-0175">Coiled coil</keyword>
<evidence type="ECO:0000259" key="5">
    <source>
        <dbReference type="PROSITE" id="PS50014"/>
    </source>
</evidence>
<feature type="region of interest" description="Disordered" evidence="4">
    <location>
        <begin position="1804"/>
        <end position="1848"/>
    </location>
</feature>
<dbReference type="PANTHER" id="PTHR31095">
    <property type="entry name" value="RIKEN CDNA 9930021J03 GENE"/>
    <property type="match status" value="1"/>
</dbReference>
<dbReference type="PANTHER" id="PTHR31095:SF3">
    <property type="entry name" value="RIKEN CDNA 9930021J03 GENE"/>
    <property type="match status" value="1"/>
</dbReference>
<dbReference type="InterPro" id="IPR036427">
    <property type="entry name" value="Bromodomain-like_sf"/>
</dbReference>
<feature type="compositionally biased region" description="Polar residues" evidence="4">
    <location>
        <begin position="1752"/>
        <end position="1768"/>
    </location>
</feature>
<reference evidence="7" key="1">
    <citation type="submission" date="2020-01" db="EMBL/GenBank/DDBJ databases">
        <title>Draft genome sequence of the Termite Coptotermes fromosanus.</title>
        <authorList>
            <person name="Itakura S."/>
            <person name="Yosikawa Y."/>
            <person name="Umezawa K."/>
        </authorList>
    </citation>
    <scope>NUCLEOTIDE SEQUENCE [LARGE SCALE GENOMIC DNA]</scope>
</reference>
<evidence type="ECO:0000256" key="2">
    <source>
        <dbReference type="PROSITE-ProRule" id="PRU00035"/>
    </source>
</evidence>
<proteinExistence type="predicted"/>
<keyword evidence="1 2" id="KW-0103">Bromodomain</keyword>
<protein>
    <recommendedName>
        <fullName evidence="5">Bromo domain-containing protein</fullName>
    </recommendedName>
</protein>
<evidence type="ECO:0000313" key="6">
    <source>
        <dbReference type="EMBL" id="GFG33497.1"/>
    </source>
</evidence>
<dbReference type="Gene3D" id="1.20.920.10">
    <property type="entry name" value="Bromodomain-like"/>
    <property type="match status" value="1"/>
</dbReference>
<dbReference type="EMBL" id="BLKM01000432">
    <property type="protein sequence ID" value="GFG33497.1"/>
    <property type="molecule type" value="Genomic_DNA"/>
</dbReference>
<gene>
    <name evidence="6" type="ORF">Cfor_04968</name>
</gene>
<dbReference type="InterPro" id="IPR056522">
    <property type="entry name" value="KIAA2026_hel"/>
</dbReference>
<dbReference type="InterPro" id="IPR001487">
    <property type="entry name" value="Bromodomain"/>
</dbReference>
<evidence type="ECO:0000313" key="7">
    <source>
        <dbReference type="Proteomes" id="UP000502823"/>
    </source>
</evidence>
<dbReference type="OrthoDB" id="21449at2759"/>
<dbReference type="InterPro" id="IPR040214">
    <property type="entry name" value="BRD10"/>
</dbReference>
<feature type="compositionally biased region" description="Polar residues" evidence="4">
    <location>
        <begin position="539"/>
        <end position="554"/>
    </location>
</feature>
<feature type="compositionally biased region" description="Basic residues" evidence="4">
    <location>
        <begin position="878"/>
        <end position="890"/>
    </location>
</feature>
<feature type="compositionally biased region" description="Polar residues" evidence="4">
    <location>
        <begin position="1151"/>
        <end position="1163"/>
    </location>
</feature>